<dbReference type="AlphaFoldDB" id="A0A1W1CA63"/>
<feature type="region of interest" description="Disordered" evidence="1">
    <location>
        <begin position="66"/>
        <end position="106"/>
    </location>
</feature>
<dbReference type="SUPFAM" id="SSF110997">
    <property type="entry name" value="Sporulation related repeat"/>
    <property type="match status" value="1"/>
</dbReference>
<keyword evidence="2" id="KW-0472">Membrane</keyword>
<accession>A0A1W1CA63</accession>
<dbReference type="InterPro" id="IPR036680">
    <property type="entry name" value="SPOR-like_sf"/>
</dbReference>
<evidence type="ECO:0000256" key="2">
    <source>
        <dbReference type="SAM" id="Phobius"/>
    </source>
</evidence>
<feature type="compositionally biased region" description="Basic and acidic residues" evidence="1">
    <location>
        <begin position="68"/>
        <end position="82"/>
    </location>
</feature>
<sequence>MNDHNLDDLIIDTIEPNNTKAKSFLTIVALFIVVIIIGIVLAKSYNNTKTPPLTFDDNSSVIIAPELKLQEPEKQKSDKKSETTPLSDMIEEKTTEPTAPKEKVEPVASPITQATTKPKHEEKHLEIPPVEEIKQHHTKVEKKPVLAKKPLIKHLNPVKTPTVNYYVQVGSYKQSPSPHYLSVIKNSGFHSHLSKPDVNGNKKLLIGPYPTRADVDKILVIVRDRIHKSAFVVQK</sequence>
<evidence type="ECO:0000256" key="1">
    <source>
        <dbReference type="SAM" id="MobiDB-lite"/>
    </source>
</evidence>
<evidence type="ECO:0000313" key="3">
    <source>
        <dbReference type="EMBL" id="SFV62666.1"/>
    </source>
</evidence>
<proteinExistence type="predicted"/>
<reference evidence="3" key="1">
    <citation type="submission" date="2016-10" db="EMBL/GenBank/DDBJ databases">
        <authorList>
            <person name="de Groot N.N."/>
        </authorList>
    </citation>
    <scope>NUCLEOTIDE SEQUENCE</scope>
</reference>
<feature type="transmembrane region" description="Helical" evidence="2">
    <location>
        <begin position="24"/>
        <end position="42"/>
    </location>
</feature>
<feature type="compositionally biased region" description="Basic and acidic residues" evidence="1">
    <location>
        <begin position="90"/>
        <end position="105"/>
    </location>
</feature>
<protein>
    <submittedName>
        <fullName evidence="3">Arginine/ornithine antiporter ArcD</fullName>
    </submittedName>
</protein>
<keyword evidence="2" id="KW-1133">Transmembrane helix</keyword>
<dbReference type="EMBL" id="FPHI01000023">
    <property type="protein sequence ID" value="SFV62666.1"/>
    <property type="molecule type" value="Genomic_DNA"/>
</dbReference>
<gene>
    <name evidence="3" type="ORF">MNB_SV-3-1591</name>
</gene>
<name>A0A1W1CA63_9ZZZZ</name>
<dbReference type="GO" id="GO:0042834">
    <property type="term" value="F:peptidoglycan binding"/>
    <property type="evidence" value="ECO:0007669"/>
    <property type="project" value="InterPro"/>
</dbReference>
<organism evidence="3">
    <name type="scientific">hydrothermal vent metagenome</name>
    <dbReference type="NCBI Taxonomy" id="652676"/>
    <lineage>
        <taxon>unclassified sequences</taxon>
        <taxon>metagenomes</taxon>
        <taxon>ecological metagenomes</taxon>
    </lineage>
</organism>
<keyword evidence="2" id="KW-0812">Transmembrane</keyword>